<dbReference type="InterPro" id="IPR052710">
    <property type="entry name" value="CAAX_protease"/>
</dbReference>
<protein>
    <submittedName>
        <fullName evidence="3">CPBP family intramembrane metalloprotease</fullName>
    </submittedName>
</protein>
<dbReference type="PANTHER" id="PTHR36435">
    <property type="entry name" value="SLR1288 PROTEIN"/>
    <property type="match status" value="1"/>
</dbReference>
<dbReference type="RefSeq" id="WP_249474667.1">
    <property type="nucleotide sequence ID" value="NZ_JAMBEP010000002.1"/>
</dbReference>
<dbReference type="Proteomes" id="UP001431217">
    <property type="component" value="Unassembled WGS sequence"/>
</dbReference>
<dbReference type="GO" id="GO:0008237">
    <property type="term" value="F:metallopeptidase activity"/>
    <property type="evidence" value="ECO:0007669"/>
    <property type="project" value="UniProtKB-KW"/>
</dbReference>
<keyword evidence="1" id="KW-1133">Transmembrane helix</keyword>
<name>A0ABT0MK56_9GAMM</name>
<keyword evidence="1" id="KW-0812">Transmembrane</keyword>
<organism evidence="3 4">
    <name type="scientific">Luteimonas galliterrae</name>
    <dbReference type="NCBI Taxonomy" id="2940486"/>
    <lineage>
        <taxon>Bacteria</taxon>
        <taxon>Pseudomonadati</taxon>
        <taxon>Pseudomonadota</taxon>
        <taxon>Gammaproteobacteria</taxon>
        <taxon>Lysobacterales</taxon>
        <taxon>Lysobacteraceae</taxon>
        <taxon>Luteimonas</taxon>
    </lineage>
</organism>
<dbReference type="Pfam" id="PF02517">
    <property type="entry name" value="Rce1-like"/>
    <property type="match status" value="1"/>
</dbReference>
<evidence type="ECO:0000313" key="4">
    <source>
        <dbReference type="Proteomes" id="UP001431217"/>
    </source>
</evidence>
<keyword evidence="3" id="KW-0378">Hydrolase</keyword>
<keyword evidence="4" id="KW-1185">Reference proteome</keyword>
<accession>A0ABT0MK56</accession>
<keyword evidence="3" id="KW-0645">Protease</keyword>
<feature type="transmembrane region" description="Helical" evidence="1">
    <location>
        <begin position="154"/>
        <end position="172"/>
    </location>
</feature>
<dbReference type="EMBL" id="JAMBEP010000002">
    <property type="protein sequence ID" value="MCL1635262.1"/>
    <property type="molecule type" value="Genomic_DNA"/>
</dbReference>
<sequence length="203" mass="21853">MMTDAVLSALVNLVLLAGLPLFGYYLYHRLRHKRGFGEIARRAGLQLGEKKYLIYSVLSAAACVGLLLAWRPALDSFTGATSPQRTFVGLGMSAASIAMALLYGMVKTGFSEEFLFRGLIAGSLSRRMPLLWANVLQALIFLAPHLLILLSRPALWPVLPAVFVGGLLTGWLRIKSGSIIGPWLIHGALNTATCLYVAAGTAP</sequence>
<evidence type="ECO:0000313" key="3">
    <source>
        <dbReference type="EMBL" id="MCL1635262.1"/>
    </source>
</evidence>
<feature type="transmembrane region" description="Helical" evidence="1">
    <location>
        <begin position="6"/>
        <end position="27"/>
    </location>
</feature>
<keyword evidence="1" id="KW-0472">Membrane</keyword>
<feature type="transmembrane region" description="Helical" evidence="1">
    <location>
        <begin position="179"/>
        <end position="199"/>
    </location>
</feature>
<comment type="caution">
    <text evidence="3">The sequence shown here is derived from an EMBL/GenBank/DDBJ whole genome shotgun (WGS) entry which is preliminary data.</text>
</comment>
<proteinExistence type="predicted"/>
<dbReference type="InterPro" id="IPR003675">
    <property type="entry name" value="Rce1/LyrA-like_dom"/>
</dbReference>
<dbReference type="PANTHER" id="PTHR36435:SF1">
    <property type="entry name" value="CAAX AMINO TERMINAL PROTEASE FAMILY PROTEIN"/>
    <property type="match status" value="1"/>
</dbReference>
<feature type="domain" description="CAAX prenyl protease 2/Lysostaphin resistance protein A-like" evidence="2">
    <location>
        <begin position="97"/>
        <end position="191"/>
    </location>
</feature>
<feature type="transmembrane region" description="Helical" evidence="1">
    <location>
        <begin position="90"/>
        <end position="110"/>
    </location>
</feature>
<feature type="transmembrane region" description="Helical" evidence="1">
    <location>
        <begin position="130"/>
        <end position="148"/>
    </location>
</feature>
<reference evidence="3 4" key="1">
    <citation type="submission" date="2022-05" db="EMBL/GenBank/DDBJ databases">
        <title>Luteimonas sp. SX5, whole genome shotgun sequencing project.</title>
        <authorList>
            <person name="Zhao G."/>
            <person name="Shen L."/>
        </authorList>
    </citation>
    <scope>NUCLEOTIDE SEQUENCE [LARGE SCALE GENOMIC DNA]</scope>
    <source>
        <strain evidence="3 4">SX5</strain>
    </source>
</reference>
<gene>
    <name evidence="3" type="ORF">M2650_11560</name>
</gene>
<feature type="transmembrane region" description="Helical" evidence="1">
    <location>
        <begin position="52"/>
        <end position="70"/>
    </location>
</feature>
<evidence type="ECO:0000256" key="1">
    <source>
        <dbReference type="SAM" id="Phobius"/>
    </source>
</evidence>
<keyword evidence="3" id="KW-0482">Metalloprotease</keyword>
<evidence type="ECO:0000259" key="2">
    <source>
        <dbReference type="Pfam" id="PF02517"/>
    </source>
</evidence>